<dbReference type="EMBL" id="QPJT01000001">
    <property type="protein sequence ID" value="RCX20881.1"/>
    <property type="molecule type" value="Genomic_DNA"/>
</dbReference>
<reference evidence="1 2" key="1">
    <citation type="submission" date="2018-07" db="EMBL/GenBank/DDBJ databases">
        <title>Genomic Encyclopedia of Type Strains, Phase IV (KMG-IV): sequencing the most valuable type-strain genomes for metagenomic binning, comparative biology and taxonomic classification.</title>
        <authorList>
            <person name="Goeker M."/>
        </authorList>
    </citation>
    <scope>NUCLEOTIDE SEQUENCE [LARGE SCALE GENOMIC DNA]</scope>
    <source>
        <strain evidence="1 2">DSM 27016</strain>
    </source>
</reference>
<keyword evidence="2" id="KW-1185">Reference proteome</keyword>
<dbReference type="InterPro" id="IPR052042">
    <property type="entry name" value="Tail_sheath_structural"/>
</dbReference>
<dbReference type="Proteomes" id="UP000253034">
    <property type="component" value="Unassembled WGS sequence"/>
</dbReference>
<proteinExistence type="predicted"/>
<dbReference type="OrthoDB" id="9767864at2"/>
<organism evidence="1 2">
    <name type="scientific">Anaerobacterium chartisolvens</name>
    <dbReference type="NCBI Taxonomy" id="1297424"/>
    <lineage>
        <taxon>Bacteria</taxon>
        <taxon>Bacillati</taxon>
        <taxon>Bacillota</taxon>
        <taxon>Clostridia</taxon>
        <taxon>Eubacteriales</taxon>
        <taxon>Oscillospiraceae</taxon>
        <taxon>Anaerobacterium</taxon>
    </lineage>
</organism>
<dbReference type="PANTHER" id="PTHR35861">
    <property type="match status" value="1"/>
</dbReference>
<evidence type="ECO:0000313" key="2">
    <source>
        <dbReference type="Proteomes" id="UP000253034"/>
    </source>
</evidence>
<dbReference type="AlphaFoldDB" id="A0A369BHJ8"/>
<evidence type="ECO:0000313" key="1">
    <source>
        <dbReference type="EMBL" id="RCX20881.1"/>
    </source>
</evidence>
<accession>A0A369BHJ8</accession>
<dbReference type="RefSeq" id="WP_114295835.1">
    <property type="nucleotide sequence ID" value="NZ_QPJT01000001.1"/>
</dbReference>
<name>A0A369BHJ8_9FIRM</name>
<dbReference type="PANTHER" id="PTHR35861:SF1">
    <property type="entry name" value="PHAGE TAIL SHEATH PROTEIN"/>
    <property type="match status" value="1"/>
</dbReference>
<protein>
    <submittedName>
        <fullName evidence="1">Phage tail sheath protein FI</fullName>
    </submittedName>
</protein>
<comment type="caution">
    <text evidence="1">The sequence shown here is derived from an EMBL/GenBank/DDBJ whole genome shotgun (WGS) entry which is preliminary data.</text>
</comment>
<sequence length="412" mass="44802">MAYLHGVYGEQIPTQDSLPPSGVATLPVYVGTAPGAGVSGITVINKPVLVNSFDDAKGIVGYSDDWETYTLCEAVYAHFRNKLGPIGPIILINVLDPDIHTEENPATETDIVGGIDADGKRTGLACVDLVYQAYNMIPTIIAAPGWSHKSAVEAALLEKCQKINGHWDAICVTDIDSSAAKTIGAAKTWKQTNAYTSKLEKACWPKVKSGSNTFWLSTMAVVRMQQTDYANDSIPYESPSNKPIDITGAILSDGSTVDFDEIQANDLNSEGITTVTYRSGTWVLWGPHNGNYKSGAEIDPRDKFDCNIRMMAYLTNSFQQNYMSDVDQPLNRSKVDTILNDAQVWLNGLVGDGKMLYGKIDFNESSNPISSIIEGDFVFDIQTTTTPPGKSLTFRVQYTTQGIEMLYGGSEG</sequence>
<gene>
    <name evidence="1" type="ORF">DFR58_10183</name>
</gene>